<proteinExistence type="predicted"/>
<dbReference type="EMBL" id="LGTL01000004">
    <property type="protein sequence ID" value="KPA83059.1"/>
    <property type="molecule type" value="Genomic_DNA"/>
</dbReference>
<dbReference type="AlphaFoldDB" id="A0A0N0VGD7"/>
<feature type="domain" description="CS" evidence="3">
    <location>
        <begin position="22"/>
        <end position="113"/>
    </location>
</feature>
<dbReference type="FunFam" id="2.60.40.790:FF:000001">
    <property type="entry name" value="Nuclear migration protein nudC"/>
    <property type="match status" value="1"/>
</dbReference>
<evidence type="ECO:0000256" key="2">
    <source>
        <dbReference type="ARBA" id="ARBA00022490"/>
    </source>
</evidence>
<dbReference type="CDD" id="cd06467">
    <property type="entry name" value="p23_NUDC_like"/>
    <property type="match status" value="1"/>
</dbReference>
<evidence type="ECO:0000313" key="5">
    <source>
        <dbReference type="Proteomes" id="UP000037923"/>
    </source>
</evidence>
<dbReference type="PANTHER" id="PTHR12356:SF14">
    <property type="entry name" value="MOVEMENT PROTEIN, PUTATIVE-RELATED"/>
    <property type="match status" value="1"/>
</dbReference>
<dbReference type="Gene3D" id="2.60.40.790">
    <property type="match status" value="1"/>
</dbReference>
<dbReference type="GO" id="GO:0005737">
    <property type="term" value="C:cytoplasm"/>
    <property type="evidence" value="ECO:0007669"/>
    <property type="project" value="UniProtKB-SubCell"/>
</dbReference>
<dbReference type="OrthoDB" id="416217at2759"/>
<organism evidence="4 5">
    <name type="scientific">Leptomonas pyrrhocoris</name>
    <name type="common">Firebug parasite</name>
    <dbReference type="NCBI Taxonomy" id="157538"/>
    <lineage>
        <taxon>Eukaryota</taxon>
        <taxon>Discoba</taxon>
        <taxon>Euglenozoa</taxon>
        <taxon>Kinetoplastea</taxon>
        <taxon>Metakinetoplastina</taxon>
        <taxon>Trypanosomatida</taxon>
        <taxon>Trypanosomatidae</taxon>
        <taxon>Leishmaniinae</taxon>
        <taxon>Leptomonas</taxon>
    </lineage>
</organism>
<accession>A0A0N0VGD7</accession>
<dbReference type="InterPro" id="IPR008978">
    <property type="entry name" value="HSP20-like_chaperone"/>
</dbReference>
<dbReference type="EMBL" id="LGTL01000004">
    <property type="protein sequence ID" value="KPA83061.1"/>
    <property type="molecule type" value="Genomic_DNA"/>
</dbReference>
<dbReference type="RefSeq" id="XP_015661499.1">
    <property type="nucleotide sequence ID" value="XM_015799897.1"/>
</dbReference>
<dbReference type="RefSeq" id="XP_015661498.1">
    <property type="nucleotide sequence ID" value="XM_015799896.1"/>
</dbReference>
<protein>
    <submittedName>
        <fullName evidence="4">Putative Nuclear movement protein</fullName>
    </submittedName>
</protein>
<keyword evidence="2" id="KW-0963">Cytoplasm</keyword>
<dbReference type="PROSITE" id="PS51203">
    <property type="entry name" value="CS"/>
    <property type="match status" value="1"/>
</dbReference>
<dbReference type="InterPro" id="IPR037898">
    <property type="entry name" value="NudC_fam"/>
</dbReference>
<dbReference type="OMA" id="RQKEMGG"/>
<dbReference type="RefSeq" id="XP_015661500.1">
    <property type="nucleotide sequence ID" value="XM_015799898.1"/>
</dbReference>
<dbReference type="PANTHER" id="PTHR12356">
    <property type="entry name" value="NUCLEAR MOVEMENT PROTEIN NUDC"/>
    <property type="match status" value="1"/>
</dbReference>
<dbReference type="GO" id="GO:0006457">
    <property type="term" value="P:protein folding"/>
    <property type="evidence" value="ECO:0007669"/>
    <property type="project" value="TreeGrafter"/>
</dbReference>
<comment type="caution">
    <text evidence="4">The sequence shown here is derived from an EMBL/GenBank/DDBJ whole genome shotgun (WGS) entry which is preliminary data.</text>
</comment>
<evidence type="ECO:0000256" key="1">
    <source>
        <dbReference type="ARBA" id="ARBA00004496"/>
    </source>
</evidence>
<dbReference type="Proteomes" id="UP000037923">
    <property type="component" value="Unassembled WGS sequence"/>
</dbReference>
<dbReference type="Pfam" id="PF04969">
    <property type="entry name" value="CS"/>
    <property type="match status" value="1"/>
</dbReference>
<dbReference type="SUPFAM" id="SSF49764">
    <property type="entry name" value="HSP20-like chaperones"/>
    <property type="match status" value="1"/>
</dbReference>
<dbReference type="GO" id="GO:0051082">
    <property type="term" value="F:unfolded protein binding"/>
    <property type="evidence" value="ECO:0007669"/>
    <property type="project" value="TreeGrafter"/>
</dbReference>
<keyword evidence="5" id="KW-1185">Reference proteome</keyword>
<evidence type="ECO:0000259" key="3">
    <source>
        <dbReference type="PROSITE" id="PS51203"/>
    </source>
</evidence>
<dbReference type="EMBL" id="LGTL01000004">
    <property type="protein sequence ID" value="KPA83060.1"/>
    <property type="molecule type" value="Genomic_DNA"/>
</dbReference>
<gene>
    <name evidence="4" type="ORF">ABB37_02777</name>
</gene>
<sequence length="161" mass="17989">MAAVASQEGLTDLLPSNEQCGGDYPLYSFGQTDREVTVTVLVPPGTRAKSLQVEIKAKHLRVEVPSEGVILDGELYKPVNVDESTWCMQDGKELIVTLTKTNMQYEEWWPLVVLGERQIDMKTLKPPSIRFSELDDGAQATVAKMMHEQQQKREEGTLNPA</sequence>
<name>A0A0N0VGD7_LEPPY</name>
<dbReference type="GeneID" id="26903068"/>
<comment type="subcellular location">
    <subcellularLocation>
        <location evidence="1">Cytoplasm</location>
    </subcellularLocation>
</comment>
<evidence type="ECO:0000313" key="4">
    <source>
        <dbReference type="EMBL" id="KPA83061.1"/>
    </source>
</evidence>
<reference evidence="4 5" key="1">
    <citation type="submission" date="2015-07" db="EMBL/GenBank/DDBJ databases">
        <title>High-quality genome of monoxenous trypanosomatid Leptomonas pyrrhocoris.</title>
        <authorList>
            <person name="Flegontov P."/>
            <person name="Butenko A."/>
            <person name="Firsov S."/>
            <person name="Vlcek C."/>
            <person name="Logacheva M.D."/>
            <person name="Field M."/>
            <person name="Filatov D."/>
            <person name="Flegontova O."/>
            <person name="Gerasimov E."/>
            <person name="Jackson A.P."/>
            <person name="Kelly S."/>
            <person name="Opperdoes F."/>
            <person name="O'Reilly A."/>
            <person name="Votypka J."/>
            <person name="Yurchenko V."/>
            <person name="Lukes J."/>
        </authorList>
    </citation>
    <scope>NUCLEOTIDE SEQUENCE [LARGE SCALE GENOMIC DNA]</scope>
    <source>
        <strain evidence="4">H10</strain>
    </source>
</reference>
<dbReference type="VEuPathDB" id="TriTrypDB:LpyrH10_04_3270"/>
<dbReference type="InterPro" id="IPR007052">
    <property type="entry name" value="CS_dom"/>
</dbReference>